<gene>
    <name evidence="2" type="ORF">P43SY_010881</name>
</gene>
<accession>A0AAD5LZ61</accession>
<evidence type="ECO:0000313" key="2">
    <source>
        <dbReference type="EMBL" id="KAJ0390118.1"/>
    </source>
</evidence>
<comment type="caution">
    <text evidence="2">The sequence shown here is derived from an EMBL/GenBank/DDBJ whole genome shotgun (WGS) entry which is preliminary data.</text>
</comment>
<protein>
    <submittedName>
        <fullName evidence="2">Uncharacterized protein</fullName>
    </submittedName>
</protein>
<feature type="region of interest" description="Disordered" evidence="1">
    <location>
        <begin position="86"/>
        <end position="164"/>
    </location>
</feature>
<feature type="compositionally biased region" description="Polar residues" evidence="1">
    <location>
        <begin position="155"/>
        <end position="164"/>
    </location>
</feature>
<name>A0AAD5LZ61_PYTIN</name>
<evidence type="ECO:0000256" key="1">
    <source>
        <dbReference type="SAM" id="MobiDB-lite"/>
    </source>
</evidence>
<dbReference type="AlphaFoldDB" id="A0AAD5LZ61"/>
<proteinExistence type="predicted"/>
<feature type="compositionally biased region" description="Basic and acidic residues" evidence="1">
    <location>
        <begin position="86"/>
        <end position="102"/>
    </location>
</feature>
<evidence type="ECO:0000313" key="3">
    <source>
        <dbReference type="Proteomes" id="UP001209570"/>
    </source>
</evidence>
<sequence>MDTTLGRLTIDEKERVMLKMQRAIRGITADVDQLFVRLQREMDALAVFDSAANQLRAQTLCLVELEKRCRLDKIRDDAVREVLAENREGVLKDSASDKDPGRRRGSSRALLQMEGKLKHALGPTRRRDVAGSDQQQQQRQRAPLHAPRHEPPSATVATTGPTTS</sequence>
<keyword evidence="3" id="KW-1185">Reference proteome</keyword>
<dbReference type="EMBL" id="JAKCXM010002591">
    <property type="protein sequence ID" value="KAJ0390118.1"/>
    <property type="molecule type" value="Genomic_DNA"/>
</dbReference>
<reference evidence="2" key="1">
    <citation type="submission" date="2021-12" db="EMBL/GenBank/DDBJ databases">
        <title>Prjna785345.</title>
        <authorList>
            <person name="Rujirawat T."/>
            <person name="Krajaejun T."/>
        </authorList>
    </citation>
    <scope>NUCLEOTIDE SEQUENCE</scope>
    <source>
        <strain evidence="2">Pi057C3</strain>
    </source>
</reference>
<organism evidence="2 3">
    <name type="scientific">Pythium insidiosum</name>
    <name type="common">Pythiosis disease agent</name>
    <dbReference type="NCBI Taxonomy" id="114742"/>
    <lineage>
        <taxon>Eukaryota</taxon>
        <taxon>Sar</taxon>
        <taxon>Stramenopiles</taxon>
        <taxon>Oomycota</taxon>
        <taxon>Peronosporomycetes</taxon>
        <taxon>Pythiales</taxon>
        <taxon>Pythiaceae</taxon>
        <taxon>Pythium</taxon>
    </lineage>
</organism>
<dbReference type="Proteomes" id="UP001209570">
    <property type="component" value="Unassembled WGS sequence"/>
</dbReference>